<dbReference type="Proteomes" id="UP001056120">
    <property type="component" value="Linkage Group LG17"/>
</dbReference>
<accession>A0ACB9EW88</accession>
<gene>
    <name evidence="1" type="ORF">L1987_53411</name>
</gene>
<name>A0ACB9EW88_9ASTR</name>
<dbReference type="EMBL" id="CM042034">
    <property type="protein sequence ID" value="KAI3762966.1"/>
    <property type="molecule type" value="Genomic_DNA"/>
</dbReference>
<reference evidence="2" key="1">
    <citation type="journal article" date="2022" name="Mol. Ecol. Resour.">
        <title>The genomes of chicory, endive, great burdock and yacon provide insights into Asteraceae palaeo-polyploidization history and plant inulin production.</title>
        <authorList>
            <person name="Fan W."/>
            <person name="Wang S."/>
            <person name="Wang H."/>
            <person name="Wang A."/>
            <person name="Jiang F."/>
            <person name="Liu H."/>
            <person name="Zhao H."/>
            <person name="Xu D."/>
            <person name="Zhang Y."/>
        </authorList>
    </citation>
    <scope>NUCLEOTIDE SEQUENCE [LARGE SCALE GENOMIC DNA]</scope>
    <source>
        <strain evidence="2">cv. Yunnan</strain>
    </source>
</reference>
<keyword evidence="2" id="KW-1185">Reference proteome</keyword>
<protein>
    <submittedName>
        <fullName evidence="1">Uncharacterized protein</fullName>
    </submittedName>
</protein>
<evidence type="ECO:0000313" key="1">
    <source>
        <dbReference type="EMBL" id="KAI3762966.1"/>
    </source>
</evidence>
<proteinExistence type="predicted"/>
<comment type="caution">
    <text evidence="1">The sequence shown here is derived from an EMBL/GenBank/DDBJ whole genome shotgun (WGS) entry which is preliminary data.</text>
</comment>
<sequence length="242" mass="27198">MDSEMERKMLEQYEEINKRLDSHDETMKSIQISIRKLTEGLKFLITKANKEPSSDDGSYVFNSEGDSVDLSNGESDYEGDNESEGEGSLISPPPAKQVYQTHKVEDQPVPIVALASALANTSHYDHMNQTYVLQPSEPVFKKIEAIKRIWELMEGVKFLVSKTNKEESLSSDDDLNRDDQPMPIIALASALANSSRNQQMDQTDLLQSPDSLNTKVPETVLTNVEAIKRFMRSSRKKPIAVC</sequence>
<organism evidence="1 2">
    <name type="scientific">Smallanthus sonchifolius</name>
    <dbReference type="NCBI Taxonomy" id="185202"/>
    <lineage>
        <taxon>Eukaryota</taxon>
        <taxon>Viridiplantae</taxon>
        <taxon>Streptophyta</taxon>
        <taxon>Embryophyta</taxon>
        <taxon>Tracheophyta</taxon>
        <taxon>Spermatophyta</taxon>
        <taxon>Magnoliopsida</taxon>
        <taxon>eudicotyledons</taxon>
        <taxon>Gunneridae</taxon>
        <taxon>Pentapetalae</taxon>
        <taxon>asterids</taxon>
        <taxon>campanulids</taxon>
        <taxon>Asterales</taxon>
        <taxon>Asteraceae</taxon>
        <taxon>Asteroideae</taxon>
        <taxon>Heliantheae alliance</taxon>
        <taxon>Millerieae</taxon>
        <taxon>Smallanthus</taxon>
    </lineage>
</organism>
<reference evidence="1 2" key="2">
    <citation type="journal article" date="2022" name="Mol. Ecol. Resour.">
        <title>The genomes of chicory, endive, great burdock and yacon provide insights into Asteraceae paleo-polyploidization history and plant inulin production.</title>
        <authorList>
            <person name="Fan W."/>
            <person name="Wang S."/>
            <person name="Wang H."/>
            <person name="Wang A."/>
            <person name="Jiang F."/>
            <person name="Liu H."/>
            <person name="Zhao H."/>
            <person name="Xu D."/>
            <person name="Zhang Y."/>
        </authorList>
    </citation>
    <scope>NUCLEOTIDE SEQUENCE [LARGE SCALE GENOMIC DNA]</scope>
    <source>
        <strain evidence="2">cv. Yunnan</strain>
        <tissue evidence="1">Leaves</tissue>
    </source>
</reference>
<evidence type="ECO:0000313" key="2">
    <source>
        <dbReference type="Proteomes" id="UP001056120"/>
    </source>
</evidence>